<name>R4YP84_OLEAN</name>
<evidence type="ECO:0008006" key="4">
    <source>
        <dbReference type="Google" id="ProtNLM"/>
    </source>
</evidence>
<dbReference type="KEGG" id="oai:OLEAN_C26860"/>
<proteinExistence type="predicted"/>
<protein>
    <recommendedName>
        <fullName evidence="4">Lipoprotein</fullName>
    </recommendedName>
</protein>
<keyword evidence="3" id="KW-1185">Reference proteome</keyword>
<keyword evidence="1" id="KW-0732">Signal</keyword>
<dbReference type="EMBL" id="FO203512">
    <property type="protein sequence ID" value="CCK76862.1"/>
    <property type="molecule type" value="Genomic_DNA"/>
</dbReference>
<organism evidence="2 3">
    <name type="scientific">Oleispira antarctica RB-8</name>
    <dbReference type="NCBI Taxonomy" id="698738"/>
    <lineage>
        <taxon>Bacteria</taxon>
        <taxon>Pseudomonadati</taxon>
        <taxon>Pseudomonadota</taxon>
        <taxon>Gammaproteobacteria</taxon>
        <taxon>Oceanospirillales</taxon>
        <taxon>Oceanospirillaceae</taxon>
        <taxon>Oleispira</taxon>
    </lineage>
</organism>
<sequence length="269" mass="30051">MNARKKILVAATATLLTSTCFAGEAPMAENDPDRFLSGNLSTWVELATDYVFRGESETNDGEIPSAKISLTWTHDSGVYVGAYYANNLFPADNDAADNTNAKINAIVGPYIGIAGDIVDSGFKYSSMLFQYIYPGDRDSDYLEMFNYMTLPSIGDFTAKLEFSPTLTDWFGVDGLQSYNYAVHGNYALPADVTLSATYGFQEFDEPSSYSNSVDWQHWNVGVSKVLAGWNWDVRYHDTDIEKGKHDFYGFDHNYQIVDPRYVVAVSRSF</sequence>
<evidence type="ECO:0000313" key="3">
    <source>
        <dbReference type="Proteomes" id="UP000032749"/>
    </source>
</evidence>
<dbReference type="STRING" id="698738.OLEAN_C26860"/>
<reference evidence="2 3" key="1">
    <citation type="journal article" date="2013" name="Nat. Commun.">
        <title>Genome sequence and functional genomic analysis of the oil-degrading bacterium Oleispira antarctica.</title>
        <authorList>
            <person name="Kube M."/>
            <person name="Chernikova T.N."/>
            <person name="Al-Ramahi Y."/>
            <person name="Beloqui A."/>
            <person name="Lopez-Cortez N."/>
            <person name="Guazzaroni M.E."/>
            <person name="Heipieper H.J."/>
            <person name="Klages S."/>
            <person name="Kotsyurbenko O.R."/>
            <person name="Langer I."/>
            <person name="Nechitaylo T.Y."/>
            <person name="Lunsdorf H."/>
            <person name="Fernandez M."/>
            <person name="Juarez S."/>
            <person name="Ciordia S."/>
            <person name="Singer A."/>
            <person name="Kagan O."/>
            <person name="Egorova O."/>
            <person name="Petit P.A."/>
            <person name="Stogios P."/>
            <person name="Kim Y."/>
            <person name="Tchigvintsev A."/>
            <person name="Flick R."/>
            <person name="Denaro R."/>
            <person name="Genovese M."/>
            <person name="Albar J.P."/>
            <person name="Reva O.N."/>
            <person name="Martinez-Gomariz M."/>
            <person name="Tran H."/>
            <person name="Ferrer M."/>
            <person name="Savchenko A."/>
            <person name="Yakunin A.F."/>
            <person name="Yakimov M.M."/>
            <person name="Golyshina O.V."/>
            <person name="Reinhardt R."/>
            <person name="Golyshin P.N."/>
        </authorList>
    </citation>
    <scope>NUCLEOTIDE SEQUENCE [LARGE SCALE GENOMIC DNA]</scope>
</reference>
<evidence type="ECO:0000313" key="2">
    <source>
        <dbReference type="EMBL" id="CCK76862.1"/>
    </source>
</evidence>
<accession>R4YP84</accession>
<evidence type="ECO:0000256" key="1">
    <source>
        <dbReference type="SAM" id="SignalP"/>
    </source>
</evidence>
<dbReference type="NCBIfam" id="TIGR02001">
    <property type="entry name" value="gcw_chp"/>
    <property type="match status" value="1"/>
</dbReference>
<dbReference type="Pfam" id="PF09694">
    <property type="entry name" value="Gcw_chp"/>
    <property type="match status" value="1"/>
</dbReference>
<gene>
    <name evidence="2" type="ORF">OLEAN_C26860</name>
</gene>
<feature type="signal peptide" evidence="1">
    <location>
        <begin position="1"/>
        <end position="22"/>
    </location>
</feature>
<feature type="chain" id="PRO_5004374287" description="Lipoprotein" evidence="1">
    <location>
        <begin position="23"/>
        <end position="269"/>
    </location>
</feature>
<dbReference type="Proteomes" id="UP000032749">
    <property type="component" value="Chromosome"/>
</dbReference>
<dbReference type="AlphaFoldDB" id="R4YP84"/>
<dbReference type="HOGENOM" id="CLU_074587_1_0_6"/>
<dbReference type="InterPro" id="IPR010239">
    <property type="entry name" value="CHP02001"/>
</dbReference>